<dbReference type="InterPro" id="IPR029047">
    <property type="entry name" value="HSP70_peptide-bd_sf"/>
</dbReference>
<dbReference type="GO" id="GO:0140662">
    <property type="term" value="F:ATP-dependent protein folding chaperone"/>
    <property type="evidence" value="ECO:0007669"/>
    <property type="project" value="InterPro"/>
</dbReference>
<feature type="compositionally biased region" description="Basic and acidic residues" evidence="3">
    <location>
        <begin position="148"/>
        <end position="158"/>
    </location>
</feature>
<keyword evidence="2" id="KW-0067">ATP-binding</keyword>
<dbReference type="SUPFAM" id="SSF100934">
    <property type="entry name" value="Heat shock protein 70kD (HSP70), C-terminal subdomain"/>
    <property type="match status" value="1"/>
</dbReference>
<comment type="caution">
    <text evidence="4">The sequence shown here is derived from an EMBL/GenBank/DDBJ whole genome shotgun (WGS) entry which is preliminary data.</text>
</comment>
<feature type="compositionally biased region" description="Gly residues" evidence="3">
    <location>
        <begin position="164"/>
        <end position="174"/>
    </location>
</feature>
<evidence type="ECO:0000313" key="5">
    <source>
        <dbReference type="Proteomes" id="UP000623129"/>
    </source>
</evidence>
<name>A0A833VE83_9POAL</name>
<organism evidence="4 5">
    <name type="scientific">Carex littledalei</name>
    <dbReference type="NCBI Taxonomy" id="544730"/>
    <lineage>
        <taxon>Eukaryota</taxon>
        <taxon>Viridiplantae</taxon>
        <taxon>Streptophyta</taxon>
        <taxon>Embryophyta</taxon>
        <taxon>Tracheophyta</taxon>
        <taxon>Spermatophyta</taxon>
        <taxon>Magnoliopsida</taxon>
        <taxon>Liliopsida</taxon>
        <taxon>Poales</taxon>
        <taxon>Cyperaceae</taxon>
        <taxon>Cyperoideae</taxon>
        <taxon>Cariceae</taxon>
        <taxon>Carex</taxon>
        <taxon>Carex subgen. Euthyceras</taxon>
    </lineage>
</organism>
<dbReference type="Proteomes" id="UP000623129">
    <property type="component" value="Unassembled WGS sequence"/>
</dbReference>
<dbReference type="AlphaFoldDB" id="A0A833VE83"/>
<evidence type="ECO:0000313" key="4">
    <source>
        <dbReference type="EMBL" id="KAF3322440.1"/>
    </source>
</evidence>
<feature type="region of interest" description="Disordered" evidence="3">
    <location>
        <begin position="148"/>
        <end position="183"/>
    </location>
</feature>
<dbReference type="OrthoDB" id="2401965at2759"/>
<reference evidence="4" key="1">
    <citation type="submission" date="2020-01" db="EMBL/GenBank/DDBJ databases">
        <title>Genome sequence of Kobresia littledalei, the first chromosome-level genome in the family Cyperaceae.</title>
        <authorList>
            <person name="Qu G."/>
        </authorList>
    </citation>
    <scope>NUCLEOTIDE SEQUENCE</scope>
    <source>
        <strain evidence="4">C.B.Clarke</strain>
        <tissue evidence="4">Leaf</tissue>
    </source>
</reference>
<dbReference type="InterPro" id="IPR029048">
    <property type="entry name" value="HSP70_C_sf"/>
</dbReference>
<dbReference type="InterPro" id="IPR013126">
    <property type="entry name" value="Hsp_70_fam"/>
</dbReference>
<evidence type="ECO:0000256" key="1">
    <source>
        <dbReference type="ARBA" id="ARBA00022741"/>
    </source>
</evidence>
<keyword evidence="5" id="KW-1185">Reference proteome</keyword>
<protein>
    <submittedName>
        <fullName evidence="4">Heat shock protein</fullName>
    </submittedName>
</protein>
<keyword evidence="1" id="KW-0547">Nucleotide-binding</keyword>
<dbReference type="GO" id="GO:0005524">
    <property type="term" value="F:ATP binding"/>
    <property type="evidence" value="ECO:0007669"/>
    <property type="project" value="UniProtKB-KW"/>
</dbReference>
<gene>
    <name evidence="4" type="ORF">FCM35_KLT13581</name>
</gene>
<dbReference type="Gene3D" id="1.20.1270.10">
    <property type="match status" value="1"/>
</dbReference>
<dbReference type="Pfam" id="PF00012">
    <property type="entry name" value="HSP70"/>
    <property type="match status" value="1"/>
</dbReference>
<sequence length="183" mass="20419">MGAAMQSRILRGDAKEHLLDVTPLLLGIETLGGEFTQLINTTRTIPTKKSQQLERINRLPCVLWVGSRKKKYKIWFRKPRCMNKRIRSGRRLLKLEIMLTIYNKEKSLSEYSGKIPLDVASEIERMVDQLRKEVSADNAERIKAKLDATNKAGTEIDQHLAGGTSAGGGGGSKGGDQAEKERV</sequence>
<evidence type="ECO:0000256" key="2">
    <source>
        <dbReference type="ARBA" id="ARBA00022840"/>
    </source>
</evidence>
<dbReference type="Gene3D" id="2.60.34.10">
    <property type="entry name" value="Substrate Binding Domain Of DNAk, Chain A, domain 1"/>
    <property type="match status" value="1"/>
</dbReference>
<evidence type="ECO:0000256" key="3">
    <source>
        <dbReference type="SAM" id="MobiDB-lite"/>
    </source>
</evidence>
<dbReference type="EMBL" id="SWLB01000025">
    <property type="protein sequence ID" value="KAF3322440.1"/>
    <property type="molecule type" value="Genomic_DNA"/>
</dbReference>
<dbReference type="SUPFAM" id="SSF100920">
    <property type="entry name" value="Heat shock protein 70kD (HSP70), peptide-binding domain"/>
    <property type="match status" value="1"/>
</dbReference>
<proteinExistence type="predicted"/>
<accession>A0A833VE83</accession>
<keyword evidence="4" id="KW-0346">Stress response</keyword>